<evidence type="ECO:0000313" key="3">
    <source>
        <dbReference type="EMBL" id="MBT1173265.1"/>
    </source>
</evidence>
<evidence type="ECO:0000256" key="1">
    <source>
        <dbReference type="SAM" id="MobiDB-lite"/>
    </source>
</evidence>
<feature type="region of interest" description="Disordered" evidence="1">
    <location>
        <begin position="129"/>
        <end position="183"/>
    </location>
</feature>
<keyword evidence="2" id="KW-1133">Transmembrane helix</keyword>
<keyword evidence="4" id="KW-1185">Reference proteome</keyword>
<feature type="region of interest" description="Disordered" evidence="1">
    <location>
        <begin position="1"/>
        <end position="37"/>
    </location>
</feature>
<keyword evidence="2" id="KW-0472">Membrane</keyword>
<feature type="compositionally biased region" description="Low complexity" evidence="1">
    <location>
        <begin position="163"/>
        <end position="177"/>
    </location>
</feature>
<name>A0ABS5UQM1_9BIFI</name>
<organism evidence="3 4">
    <name type="scientific">Bifidobacterium santillanense</name>
    <dbReference type="NCBI Taxonomy" id="2809028"/>
    <lineage>
        <taxon>Bacteria</taxon>
        <taxon>Bacillati</taxon>
        <taxon>Actinomycetota</taxon>
        <taxon>Actinomycetes</taxon>
        <taxon>Bifidobacteriales</taxon>
        <taxon>Bifidobacteriaceae</taxon>
        <taxon>Bifidobacterium</taxon>
    </lineage>
</organism>
<comment type="caution">
    <text evidence="3">The sequence shown here is derived from an EMBL/GenBank/DDBJ whole genome shotgun (WGS) entry which is preliminary data.</text>
</comment>
<feature type="compositionally biased region" description="Gly residues" evidence="1">
    <location>
        <begin position="20"/>
        <end position="35"/>
    </location>
</feature>
<reference evidence="3 4" key="1">
    <citation type="journal article" date="2021" name="Environ. Microbiol.">
        <title>Genetic insights into the dark matter of the mammalian gut microbiota through targeted genome reconstruction.</title>
        <authorList>
            <person name="Lugli G.A."/>
            <person name="Alessandri G."/>
            <person name="Milani C."/>
            <person name="Viappiani A."/>
            <person name="Fontana F."/>
            <person name="Tarracchini C."/>
            <person name="Mancabelli L."/>
            <person name="Argentini C."/>
            <person name="Ruiz L."/>
            <person name="Margolles A."/>
            <person name="van Sinderen D."/>
            <person name="Turroni F."/>
            <person name="Ventura M."/>
        </authorList>
    </citation>
    <scope>NUCLEOTIDE SEQUENCE [LARGE SCALE GENOMIC DNA]</scope>
    <source>
        <strain evidence="3 4">MA2</strain>
    </source>
</reference>
<dbReference type="EMBL" id="JAFEJS010000008">
    <property type="protein sequence ID" value="MBT1173265.1"/>
    <property type="molecule type" value="Genomic_DNA"/>
</dbReference>
<gene>
    <name evidence="3" type="ORF">JS528_07860</name>
</gene>
<dbReference type="Proteomes" id="UP000773064">
    <property type="component" value="Unassembled WGS sequence"/>
</dbReference>
<evidence type="ECO:0008006" key="5">
    <source>
        <dbReference type="Google" id="ProtNLM"/>
    </source>
</evidence>
<accession>A0ABS5UQM1</accession>
<evidence type="ECO:0000256" key="2">
    <source>
        <dbReference type="SAM" id="Phobius"/>
    </source>
</evidence>
<protein>
    <recommendedName>
        <fullName evidence="5">Secreted protein</fullName>
    </recommendedName>
</protein>
<proteinExistence type="predicted"/>
<feature type="compositionally biased region" description="Gly residues" evidence="1">
    <location>
        <begin position="1"/>
        <end position="13"/>
    </location>
</feature>
<sequence length="269" mass="27756">MDGDGAGLAGSGGAMNAHGGPDGRPGPDGSGGGKSSGRRMGWRIRFGVIPAVAVAVLIALGVGIGVWLWSGRAGYTDELGAYELPAQSGRRYARDDIIAMVDDCNERAAGANGTVGTDASTTDAAPFAVEDAGTSGANDDETSTSSETTGMKRVRASDMRQASTPSGTVGPVGTGAADDNTYPPTTVTLTIPATASAEPLDSQPFRCMAKTLGMPRKTQRDLVAQSEAFDSGEGAMPMTWNDLGFRGWKAPDGTFRLRITWYDPAAQEE</sequence>
<evidence type="ECO:0000313" key="4">
    <source>
        <dbReference type="Proteomes" id="UP000773064"/>
    </source>
</evidence>
<feature type="transmembrane region" description="Helical" evidence="2">
    <location>
        <begin position="44"/>
        <end position="69"/>
    </location>
</feature>
<keyword evidence="2" id="KW-0812">Transmembrane</keyword>
<dbReference type="RefSeq" id="WP_214358533.1">
    <property type="nucleotide sequence ID" value="NZ_JAFEJS010000008.1"/>
</dbReference>